<keyword evidence="2" id="KW-1005">Bacterial flagellum biogenesis</keyword>
<evidence type="ECO:0000313" key="4">
    <source>
        <dbReference type="Proteomes" id="UP000606193"/>
    </source>
</evidence>
<gene>
    <name evidence="3" type="ORF">H8704_09335</name>
</gene>
<name>A0ABR7N2H1_9FIRM</name>
<keyword evidence="4" id="KW-1185">Reference proteome</keyword>
<evidence type="ECO:0000256" key="1">
    <source>
        <dbReference type="ARBA" id="ARBA00022491"/>
    </source>
</evidence>
<proteinExistence type="predicted"/>
<organism evidence="3 4">
    <name type="scientific">Jutongia huaianensis</name>
    <dbReference type="NCBI Taxonomy" id="2763668"/>
    <lineage>
        <taxon>Bacteria</taxon>
        <taxon>Bacillati</taxon>
        <taxon>Bacillota</taxon>
        <taxon>Clostridia</taxon>
        <taxon>Lachnospirales</taxon>
        <taxon>Lachnospiraceae</taxon>
        <taxon>Jutongia</taxon>
    </lineage>
</organism>
<dbReference type="EMBL" id="JACRSX010000012">
    <property type="protein sequence ID" value="MBC8562826.1"/>
    <property type="molecule type" value="Genomic_DNA"/>
</dbReference>
<comment type="caution">
    <text evidence="3">The sequence shown here is derived from an EMBL/GenBank/DDBJ whole genome shotgun (WGS) entry which is preliminary data.</text>
</comment>
<dbReference type="SUPFAM" id="SSF117130">
    <property type="entry name" value="CsrA-like"/>
    <property type="match status" value="1"/>
</dbReference>
<protein>
    <submittedName>
        <fullName evidence="3">Carbon storage regulator</fullName>
    </submittedName>
</protein>
<dbReference type="InterPro" id="IPR003751">
    <property type="entry name" value="CsrA"/>
</dbReference>
<dbReference type="Proteomes" id="UP000606193">
    <property type="component" value="Unassembled WGS sequence"/>
</dbReference>
<dbReference type="Gene3D" id="2.60.40.4380">
    <property type="entry name" value="Translational regulator CsrA"/>
    <property type="match status" value="1"/>
</dbReference>
<evidence type="ECO:0000256" key="2">
    <source>
        <dbReference type="ARBA" id="ARBA00022795"/>
    </source>
</evidence>
<dbReference type="InterPro" id="IPR036107">
    <property type="entry name" value="CsrA_sf"/>
</dbReference>
<reference evidence="3 4" key="1">
    <citation type="submission" date="2020-08" db="EMBL/GenBank/DDBJ databases">
        <title>Genome public.</title>
        <authorList>
            <person name="Liu C."/>
            <person name="Sun Q."/>
        </authorList>
    </citation>
    <scope>NUCLEOTIDE SEQUENCE [LARGE SCALE GENOMIC DNA]</scope>
    <source>
        <strain evidence="3 4">NSJ-37</strain>
    </source>
</reference>
<dbReference type="Pfam" id="PF02599">
    <property type="entry name" value="CsrA"/>
    <property type="match status" value="1"/>
</dbReference>
<sequence>MLKLSLKQGQYINIGDNIRVVYVGGSGGHGRLMIDAPKEIPIVRSNIEENPERRRETYYPEEKISAEAQKKIQRILWEERHKGEAEN</sequence>
<accession>A0ABR7N2H1</accession>
<evidence type="ECO:0000313" key="3">
    <source>
        <dbReference type="EMBL" id="MBC8562826.1"/>
    </source>
</evidence>
<keyword evidence="1" id="KW-0678">Repressor</keyword>